<dbReference type="Proteomes" id="UP000469125">
    <property type="component" value="Unassembled WGS sequence"/>
</dbReference>
<dbReference type="Pfam" id="PF00581">
    <property type="entry name" value="Rhodanese"/>
    <property type="match status" value="1"/>
</dbReference>
<dbReference type="EMBL" id="WOCA01000031">
    <property type="protein sequence ID" value="MUK90764.1"/>
    <property type="molecule type" value="Genomic_DNA"/>
</dbReference>
<dbReference type="RefSeq" id="WP_343042466.1">
    <property type="nucleotide sequence ID" value="NZ_WOCA01000031.1"/>
</dbReference>
<protein>
    <submittedName>
        <fullName evidence="2">Rhodanese-like domain-containing protein</fullName>
    </submittedName>
</protein>
<dbReference type="InterPro" id="IPR050229">
    <property type="entry name" value="GlpE_sulfurtransferase"/>
</dbReference>
<dbReference type="SUPFAM" id="SSF52821">
    <property type="entry name" value="Rhodanese/Cell cycle control phosphatase"/>
    <property type="match status" value="1"/>
</dbReference>
<proteinExistence type="predicted"/>
<dbReference type="InterPro" id="IPR001763">
    <property type="entry name" value="Rhodanese-like_dom"/>
</dbReference>
<dbReference type="PANTHER" id="PTHR43031:SF17">
    <property type="entry name" value="SULFURTRANSFERASE YTWF-RELATED"/>
    <property type="match status" value="1"/>
</dbReference>
<sequence>MEHIKEVTPKEVEKIVEQDDKDTVIIDVREDEEVAQGMIPGAKHIALGNIPDSTDKLAKDKNYILVCRSGRRSMNAAMYLDEQGFKVVNMKGGMLEWDGEVIV</sequence>
<evidence type="ECO:0000313" key="3">
    <source>
        <dbReference type="Proteomes" id="UP000469125"/>
    </source>
</evidence>
<evidence type="ECO:0000259" key="1">
    <source>
        <dbReference type="PROSITE" id="PS50206"/>
    </source>
</evidence>
<evidence type="ECO:0000313" key="2">
    <source>
        <dbReference type="EMBL" id="MUK90764.1"/>
    </source>
</evidence>
<dbReference type="PROSITE" id="PS50206">
    <property type="entry name" value="RHODANESE_3"/>
    <property type="match status" value="1"/>
</dbReference>
<keyword evidence="3" id="KW-1185">Reference proteome</keyword>
<dbReference type="PANTHER" id="PTHR43031">
    <property type="entry name" value="FAD-DEPENDENT OXIDOREDUCTASE"/>
    <property type="match status" value="1"/>
</dbReference>
<reference evidence="2 3" key="1">
    <citation type="submission" date="2019-11" db="EMBL/GenBank/DDBJ databases">
        <authorList>
            <person name="Li X."/>
        </authorList>
    </citation>
    <scope>NUCLEOTIDE SEQUENCE [LARGE SCALE GENOMIC DNA]</scope>
    <source>
        <strain evidence="2 3">L9</strain>
    </source>
</reference>
<organism evidence="2 3">
    <name type="scientific">Ornithinibacillus caprae</name>
    <dbReference type="NCBI Taxonomy" id="2678566"/>
    <lineage>
        <taxon>Bacteria</taxon>
        <taxon>Bacillati</taxon>
        <taxon>Bacillota</taxon>
        <taxon>Bacilli</taxon>
        <taxon>Bacillales</taxon>
        <taxon>Bacillaceae</taxon>
        <taxon>Ornithinibacillus</taxon>
    </lineage>
</organism>
<dbReference type="InterPro" id="IPR036873">
    <property type="entry name" value="Rhodanese-like_dom_sf"/>
</dbReference>
<dbReference type="CDD" id="cd00158">
    <property type="entry name" value="RHOD"/>
    <property type="match status" value="1"/>
</dbReference>
<accession>A0A6N8FPX1</accession>
<dbReference type="Gene3D" id="3.40.250.10">
    <property type="entry name" value="Rhodanese-like domain"/>
    <property type="match status" value="1"/>
</dbReference>
<comment type="caution">
    <text evidence="2">The sequence shown here is derived from an EMBL/GenBank/DDBJ whole genome shotgun (WGS) entry which is preliminary data.</text>
</comment>
<dbReference type="AlphaFoldDB" id="A0A6N8FPX1"/>
<dbReference type="SMART" id="SM00450">
    <property type="entry name" value="RHOD"/>
    <property type="match status" value="1"/>
</dbReference>
<gene>
    <name evidence="2" type="ORF">GMD78_20635</name>
</gene>
<feature type="domain" description="Rhodanese" evidence="1">
    <location>
        <begin position="19"/>
        <end position="103"/>
    </location>
</feature>
<name>A0A6N8FPX1_9BACI</name>